<sequence length="191" mass="20963">MADSLRDQLLKSGLVQKLKVEAKPAPKPASRPAGSGKPHHHKPGNPAQGNNKPAGPRSGEPDLAQAYALRAKTEREERDRAQREAEQRAREKRERKEKVAALLQGKTLNVADAEHPRHFPHGGKIRRIYCTSDQLAQVNKGELAVVQQAGRYLLVTADIARQIEALNPEALVLLVDPNAPADDDVPADLIW</sequence>
<protein>
    <submittedName>
        <fullName evidence="2">DUF2058 family protein</fullName>
    </submittedName>
</protein>
<organism evidence="2 3">
    <name type="scientific">Tahibacter amnicola</name>
    <dbReference type="NCBI Taxonomy" id="2976241"/>
    <lineage>
        <taxon>Bacteria</taxon>
        <taxon>Pseudomonadati</taxon>
        <taxon>Pseudomonadota</taxon>
        <taxon>Gammaproteobacteria</taxon>
        <taxon>Lysobacterales</taxon>
        <taxon>Rhodanobacteraceae</taxon>
        <taxon>Tahibacter</taxon>
    </lineage>
</organism>
<dbReference type="Proteomes" id="UP001064632">
    <property type="component" value="Chromosome"/>
</dbReference>
<dbReference type="InterPro" id="IPR018636">
    <property type="entry name" value="DUF2058"/>
</dbReference>
<feature type="compositionally biased region" description="Basic and acidic residues" evidence="1">
    <location>
        <begin position="71"/>
        <end position="96"/>
    </location>
</feature>
<reference evidence="2" key="1">
    <citation type="submission" date="2022-09" db="EMBL/GenBank/DDBJ databases">
        <title>Tahibacter sp. nov., isolated from a fresh water.</title>
        <authorList>
            <person name="Baek J.H."/>
            <person name="Lee J.K."/>
            <person name="Kim J.M."/>
            <person name="Jeon C.O."/>
        </authorList>
    </citation>
    <scope>NUCLEOTIDE SEQUENCE</scope>
    <source>
        <strain evidence="2">W38</strain>
    </source>
</reference>
<dbReference type="Pfam" id="PF09831">
    <property type="entry name" value="DUF2058"/>
    <property type="match status" value="1"/>
</dbReference>
<keyword evidence="3" id="KW-1185">Reference proteome</keyword>
<feature type="region of interest" description="Disordered" evidence="1">
    <location>
        <begin position="15"/>
        <end position="96"/>
    </location>
</feature>
<evidence type="ECO:0000256" key="1">
    <source>
        <dbReference type="SAM" id="MobiDB-lite"/>
    </source>
</evidence>
<dbReference type="EMBL" id="CP104694">
    <property type="protein sequence ID" value="UXI70416.1"/>
    <property type="molecule type" value="Genomic_DNA"/>
</dbReference>
<dbReference type="RefSeq" id="WP_261697366.1">
    <property type="nucleotide sequence ID" value="NZ_CP104694.1"/>
</dbReference>
<evidence type="ECO:0000313" key="2">
    <source>
        <dbReference type="EMBL" id="UXI70416.1"/>
    </source>
</evidence>
<gene>
    <name evidence="2" type="ORF">N4264_12500</name>
</gene>
<evidence type="ECO:0000313" key="3">
    <source>
        <dbReference type="Proteomes" id="UP001064632"/>
    </source>
</evidence>
<proteinExistence type="predicted"/>
<name>A0ABY6BK78_9GAMM</name>
<accession>A0ABY6BK78</accession>